<keyword evidence="4" id="KW-1185">Reference proteome</keyword>
<keyword evidence="2" id="KW-0472">Membrane</keyword>
<keyword evidence="2" id="KW-0812">Transmembrane</keyword>
<dbReference type="eggNOG" id="ENOG502R8AK">
    <property type="taxonomic scope" value="Eukaryota"/>
</dbReference>
<dbReference type="STRING" id="31234.E3LJX1"/>
<feature type="compositionally biased region" description="Basic and acidic residues" evidence="1">
    <location>
        <begin position="151"/>
        <end position="161"/>
    </location>
</feature>
<dbReference type="AlphaFoldDB" id="E3LJX1"/>
<feature type="transmembrane region" description="Helical" evidence="2">
    <location>
        <begin position="79"/>
        <end position="100"/>
    </location>
</feature>
<sequence length="198" mass="21728">MDTQFLGGVVTTLTSLFALIKKCKNASGLCLFADLFLFFSLLPTFFLAQTSIQLRLASWMTQNQYTYINMYHFSDTSLLVMRPLILLALLFSVTIAFNIFRDEVVPEEQLLTVRRTTRDAKDSSDSSDSDEKDAKVTEGSGSGDTPAEPEEQLRRVVRDVEGESSGEEGSGDAAQVTSAPIRFVRSVDVEGSGSGSDE</sequence>
<protein>
    <submittedName>
        <fullName evidence="3">CRE-CPG-8 protein</fullName>
    </submittedName>
</protein>
<feature type="region of interest" description="Disordered" evidence="1">
    <location>
        <begin position="115"/>
        <end position="198"/>
    </location>
</feature>
<dbReference type="KEGG" id="crq:GCK72_019302"/>
<keyword evidence="2" id="KW-1133">Transmembrane helix</keyword>
<evidence type="ECO:0000313" key="3">
    <source>
        <dbReference type="EMBL" id="EFP00349.1"/>
    </source>
</evidence>
<proteinExistence type="predicted"/>
<gene>
    <name evidence="3" type="primary">Cre-cpg-8</name>
    <name evidence="3" type="ORF">CRE_18916</name>
</gene>
<dbReference type="RefSeq" id="XP_003115861.2">
    <property type="nucleotide sequence ID" value="XM_003115813.2"/>
</dbReference>
<evidence type="ECO:0000256" key="2">
    <source>
        <dbReference type="SAM" id="Phobius"/>
    </source>
</evidence>
<organism evidence="4">
    <name type="scientific">Caenorhabditis remanei</name>
    <name type="common">Caenorhabditis vulgaris</name>
    <dbReference type="NCBI Taxonomy" id="31234"/>
    <lineage>
        <taxon>Eukaryota</taxon>
        <taxon>Metazoa</taxon>
        <taxon>Ecdysozoa</taxon>
        <taxon>Nematoda</taxon>
        <taxon>Chromadorea</taxon>
        <taxon>Rhabditida</taxon>
        <taxon>Rhabditina</taxon>
        <taxon>Rhabditomorpha</taxon>
        <taxon>Rhabditoidea</taxon>
        <taxon>Rhabditidae</taxon>
        <taxon>Peloderinae</taxon>
        <taxon>Caenorhabditis</taxon>
    </lineage>
</organism>
<feature type="transmembrane region" description="Helical" evidence="2">
    <location>
        <begin position="29"/>
        <end position="48"/>
    </location>
</feature>
<evidence type="ECO:0000313" key="4">
    <source>
        <dbReference type="Proteomes" id="UP000008281"/>
    </source>
</evidence>
<reference evidence="3" key="1">
    <citation type="submission" date="2007-07" db="EMBL/GenBank/DDBJ databases">
        <title>PCAP assembly of the Caenorhabditis remanei genome.</title>
        <authorList>
            <consortium name="The Caenorhabditis remanei Sequencing Consortium"/>
            <person name="Wilson R.K."/>
        </authorList>
    </citation>
    <scope>NUCLEOTIDE SEQUENCE [LARGE SCALE GENOMIC DNA]</scope>
    <source>
        <strain evidence="3">PB4641</strain>
    </source>
</reference>
<dbReference type="EMBL" id="DS268410">
    <property type="protein sequence ID" value="EFP00349.1"/>
    <property type="molecule type" value="Genomic_DNA"/>
</dbReference>
<name>E3LJX1_CAERE</name>
<dbReference type="CTD" id="9838918"/>
<accession>E3LJX1</accession>
<dbReference type="GeneID" id="9838918"/>
<dbReference type="HOGENOM" id="CLU_1379274_0_0_1"/>
<evidence type="ECO:0000256" key="1">
    <source>
        <dbReference type="SAM" id="MobiDB-lite"/>
    </source>
</evidence>
<dbReference type="OrthoDB" id="5847191at2759"/>
<dbReference type="Proteomes" id="UP000008281">
    <property type="component" value="Unassembled WGS sequence"/>
</dbReference>